<feature type="transmembrane region" description="Helical" evidence="3">
    <location>
        <begin position="6"/>
        <end position="24"/>
    </location>
</feature>
<sequence length="263" mass="30428">MKKKKIIAFVCLGLGILCGIVGLYKYMEEKNAGKEYEDIKKEVVKEETPDTEENTEQQETEETQPEQPAVEIPIDFAALQQQNPDVYAWIKVPGTAVDYPILQSSTDNGYYLNHTIDGEEKKEGAIFTENYNTKTFEDPNTVIYGHDMKNGSMFQSIHQYMDRSFFDANRDITIYMTDRILHYKIFAAYLTDNKHLLMTYNFWDKDTYKQYLDGIFSMRDMNAFIDTSTEVTNEDKIITLSTCYAGISTQRYLVQAVLVSIEK</sequence>
<protein>
    <submittedName>
        <fullName evidence="4">Class B sortase</fullName>
        <ecNumber evidence="4">3.4.22.71</ecNumber>
    </submittedName>
</protein>
<evidence type="ECO:0000313" key="5">
    <source>
        <dbReference type="Proteomes" id="UP000822142"/>
    </source>
</evidence>
<evidence type="ECO:0000256" key="2">
    <source>
        <dbReference type="SAM" id="MobiDB-lite"/>
    </source>
</evidence>
<gene>
    <name evidence="4" type="primary">srtB</name>
    <name evidence="4" type="ORF">G5A70_11840</name>
</gene>
<evidence type="ECO:0000256" key="1">
    <source>
        <dbReference type="ARBA" id="ARBA00022801"/>
    </source>
</evidence>
<keyword evidence="3" id="KW-1133">Transmembrane helix</keyword>
<comment type="caution">
    <text evidence="4">The sequence shown here is derived from an EMBL/GenBank/DDBJ whole genome shotgun (WGS) entry which is preliminary data.</text>
</comment>
<keyword evidence="5" id="KW-1185">Reference proteome</keyword>
<dbReference type="NCBIfam" id="TIGR03064">
    <property type="entry name" value="sortase_srtB"/>
    <property type="match status" value="1"/>
</dbReference>
<feature type="compositionally biased region" description="Acidic residues" evidence="2">
    <location>
        <begin position="49"/>
        <end position="64"/>
    </location>
</feature>
<dbReference type="Proteomes" id="UP000822142">
    <property type="component" value="Unassembled WGS sequence"/>
</dbReference>
<feature type="region of interest" description="Disordered" evidence="2">
    <location>
        <begin position="41"/>
        <end position="67"/>
    </location>
</feature>
<dbReference type="EMBL" id="JAAITA010000017">
    <property type="protein sequence ID" value="NSJ86846.1"/>
    <property type="molecule type" value="Genomic_DNA"/>
</dbReference>
<keyword evidence="1 4" id="KW-0378">Hydrolase</keyword>
<dbReference type="GO" id="GO:0016787">
    <property type="term" value="F:hydrolase activity"/>
    <property type="evidence" value="ECO:0007669"/>
    <property type="project" value="UniProtKB-KW"/>
</dbReference>
<keyword evidence="3" id="KW-0812">Transmembrane</keyword>
<dbReference type="InterPro" id="IPR005754">
    <property type="entry name" value="Sortase"/>
</dbReference>
<organism evidence="4 5">
    <name type="scientific">Blautia hansenii</name>
    <name type="common">Ruminococcus hansenii</name>
    <dbReference type="NCBI Taxonomy" id="1322"/>
    <lineage>
        <taxon>Bacteria</taxon>
        <taxon>Bacillati</taxon>
        <taxon>Bacillota</taxon>
        <taxon>Clostridia</taxon>
        <taxon>Lachnospirales</taxon>
        <taxon>Lachnospiraceae</taxon>
        <taxon>Blautia</taxon>
    </lineage>
</organism>
<dbReference type="SUPFAM" id="SSF63817">
    <property type="entry name" value="Sortase"/>
    <property type="match status" value="1"/>
</dbReference>
<dbReference type="RefSeq" id="WP_173749844.1">
    <property type="nucleotide sequence ID" value="NZ_JAAITA010000017.1"/>
</dbReference>
<accession>A0ABX2I8T1</accession>
<dbReference type="Pfam" id="PF04203">
    <property type="entry name" value="Sortase"/>
    <property type="match status" value="1"/>
</dbReference>
<proteinExistence type="predicted"/>
<evidence type="ECO:0000256" key="3">
    <source>
        <dbReference type="SAM" id="Phobius"/>
    </source>
</evidence>
<dbReference type="EC" id="3.4.22.71" evidence="4"/>
<evidence type="ECO:0000313" key="4">
    <source>
        <dbReference type="EMBL" id="NSJ86846.1"/>
    </source>
</evidence>
<dbReference type="InterPro" id="IPR023365">
    <property type="entry name" value="Sortase_dom-sf"/>
</dbReference>
<dbReference type="Gene3D" id="2.40.260.10">
    <property type="entry name" value="Sortase"/>
    <property type="match status" value="1"/>
</dbReference>
<name>A0ABX2I8T1_BLAHA</name>
<reference evidence="4 5" key="1">
    <citation type="journal article" date="2020" name="Cell Host Microbe">
        <title>Functional and Genomic Variation between Human-Derived Isolates of Lachnospiraceae Reveals Inter- and Intra-Species Diversity.</title>
        <authorList>
            <person name="Sorbara M.T."/>
            <person name="Littmann E.R."/>
            <person name="Fontana E."/>
            <person name="Moody T.U."/>
            <person name="Kohout C.E."/>
            <person name="Gjonbalaj M."/>
            <person name="Eaton V."/>
            <person name="Seok R."/>
            <person name="Leiner I.M."/>
            <person name="Pamer E.G."/>
        </authorList>
    </citation>
    <scope>NUCLEOTIDE SEQUENCE [LARGE SCALE GENOMIC DNA]</scope>
    <source>
        <strain evidence="4 5">MSK.15.26</strain>
    </source>
</reference>
<keyword evidence="3" id="KW-0472">Membrane</keyword>
<dbReference type="InterPro" id="IPR009835">
    <property type="entry name" value="SrtB"/>
</dbReference>
<dbReference type="CDD" id="cd05826">
    <property type="entry name" value="Sortase_B"/>
    <property type="match status" value="1"/>
</dbReference>